<sequence>MAQDKSDKARKNNEYTDDSEKKESKEIIIERDVESEVKRSYLDYAMSVIVGRALPDVRDGLKPVHRRILYGMLDLGLDSNKAYKKCARIVGDVMGKYHPHGDASIYDALVRMAQDFSYRYLLADGQGNFGSIDGDSPAAMRYCITGDTLLLTDKGIIPVGEISSEKECDIELKVLNYEGNINNANKFFNSGKHEIIKIITEQGYELKGSYNHPVLCWQINKHGIPAIAWKLLKDIKIDDYVVISRKSLFSEKNLDLSEYCPKNEKYKDIELPKEMNKYLGFLLGALVSEGSFHQKQILFNNKDPEFYNKIKEITNNQFKGIKIYEKNIKVKDNCMELGIYHQKVVEFFENIGLNEAKSDKKEIPFAVLLSKKEIIRDFLKALFEGGGSIVVNKDKKHNRISIELVYNSKSEKLMSQLKILLLNFGITTTQPYKDKRNNCYKLLLSGVENIKKFKDEIGFFSEKKKSLLSEIESSKTTRMSRTDYIPFLGEYIKKNYKNKYIEKHNFDRYTNLERYVYELKKYLKDTDKKLIDWLLENHFFFNKIKIIEKLEKEDVYSVRVDSKCHSFVANGFINHNTEARLSKISEEMLEDIEKETVEFRENFDGTLKEPSVVPAKFPNLLVNGSNGIAVGMATNMPPHNISEIIDGTIMQIDNPSITVEELTTVIEGPDFPTGGEIYGKRGIFAAYATGRGIIKIRAKTTIEKKSGRNSIIVEEIPYMVNKSQLVENIANLSREKKINGITDIRDESNRNGIRIVIDVKHNTNEEILLNQLFKHTQLTTTFGIINLVLVNSVPKVLGLKELIGEFLKHRENIVRKREEYELKKAEERAHILDGFMVVLSNTNEIIKEIRAAESRDEAMKFLTEKFNLTEIQANAVLQMKLQQLTKLEQGKTESEHNKLMSEISSHKEILSDVKKIYEIIKEELKYIKKKYGDKRRTAIFDEISDLQDEDLIPNTRVVLTLTNGGYIKRVTEDSYKRQNRGGKGSSGVKTIEADFLKNLVNAQSHDYVLLFTNKGKVYSIKAYMIPEAGKQSKGKAAVNLINIAEDEKIINILSVPSFDENKSLLLCTSKGIVKKTKISAYSRIKKSGIIAIRIREEDVLISAEIIDMNNHVFLITKKGMSINFNETDVREVGRNSIGVKGIRLRADDKVVGMITAKEGEILSKSLLTVTEHGYGKRTQLLNYRKQRRGGIGIKDIKADERNGDVLDAKKINVEDEILLSSSSGKVIRMRADDVREIGRNTKGVKLMGIEENEKITSVDVIVAGKNQDADTNIKQDADTKQDAAHDTDDTTQNQNQSLQEKTQEIHEQNLEQNL</sequence>
<dbReference type="GO" id="GO:0016539">
    <property type="term" value="P:intein-mediated protein splicing"/>
    <property type="evidence" value="ECO:0007669"/>
    <property type="project" value="InterPro"/>
</dbReference>
<dbReference type="PROSITE" id="PS52040">
    <property type="entry name" value="TOPO_IIA"/>
    <property type="match status" value="1"/>
</dbReference>
<dbReference type="InterPro" id="IPR006141">
    <property type="entry name" value="Intein_N"/>
</dbReference>
<dbReference type="CDD" id="cd00081">
    <property type="entry name" value="Hint"/>
    <property type="match status" value="1"/>
</dbReference>
<dbReference type="InterPro" id="IPR006691">
    <property type="entry name" value="GyrA/parC_rep"/>
</dbReference>
<evidence type="ECO:0000256" key="15">
    <source>
        <dbReference type="SAM" id="MobiDB-lite"/>
    </source>
</evidence>
<dbReference type="InterPro" id="IPR035516">
    <property type="entry name" value="Gyrase/topoIV_suA_C"/>
</dbReference>
<dbReference type="GO" id="GO:0005737">
    <property type="term" value="C:cytoplasm"/>
    <property type="evidence" value="ECO:0007669"/>
    <property type="project" value="TreeGrafter"/>
</dbReference>
<dbReference type="SUPFAM" id="SSF101904">
    <property type="entry name" value="GyrA/ParC C-terminal domain-like"/>
    <property type="match status" value="1"/>
</dbReference>
<keyword evidence="10" id="KW-0799">Topoisomerase</keyword>
<dbReference type="InterPro" id="IPR006142">
    <property type="entry name" value="INTEIN"/>
</dbReference>
<dbReference type="SUPFAM" id="SSF51294">
    <property type="entry name" value="Hedgehog/intein (Hint) domain"/>
    <property type="match status" value="1"/>
</dbReference>
<dbReference type="SMART" id="SM00434">
    <property type="entry name" value="TOP4c"/>
    <property type="match status" value="2"/>
</dbReference>
<feature type="compositionally biased region" description="Basic and acidic residues" evidence="15">
    <location>
        <begin position="1272"/>
        <end position="1288"/>
    </location>
</feature>
<dbReference type="FunFam" id="2.120.10.90:FF:000005">
    <property type="entry name" value="DNA topoisomerase 4 subunit A"/>
    <property type="match status" value="1"/>
</dbReference>
<gene>
    <name evidence="18" type="ORF">GW779_03080</name>
</gene>
<evidence type="ECO:0000256" key="12">
    <source>
        <dbReference type="ARBA" id="ARBA00023235"/>
    </source>
</evidence>
<dbReference type="PANTHER" id="PTHR43493">
    <property type="entry name" value="DNA GYRASE/TOPOISOMERASE SUBUNIT A"/>
    <property type="match status" value="1"/>
</dbReference>
<comment type="caution">
    <text evidence="18">The sequence shown here is derived from an EMBL/GenBank/DDBJ whole genome shotgun (WGS) entry which is preliminary data.</text>
</comment>
<dbReference type="InterPro" id="IPR013757">
    <property type="entry name" value="Topo_IIA_A_a_sf"/>
</dbReference>
<dbReference type="PRINTS" id="PR00379">
    <property type="entry name" value="INTEIN"/>
</dbReference>
<dbReference type="GO" id="GO:0006265">
    <property type="term" value="P:DNA topological change"/>
    <property type="evidence" value="ECO:0007669"/>
    <property type="project" value="InterPro"/>
</dbReference>
<dbReference type="NCBIfam" id="TIGR01445">
    <property type="entry name" value="intein_Nterm"/>
    <property type="match status" value="1"/>
</dbReference>
<evidence type="ECO:0000256" key="6">
    <source>
        <dbReference type="ARBA" id="ARBA00022741"/>
    </source>
</evidence>
<evidence type="ECO:0000256" key="9">
    <source>
        <dbReference type="ARBA" id="ARBA00023000"/>
    </source>
</evidence>
<dbReference type="GO" id="GO:0005524">
    <property type="term" value="F:ATP binding"/>
    <property type="evidence" value="ECO:0007669"/>
    <property type="project" value="UniProtKB-KW"/>
</dbReference>
<dbReference type="FunFam" id="1.10.268.10:FF:000001">
    <property type="entry name" value="DNA gyrase subunit A"/>
    <property type="match status" value="1"/>
</dbReference>
<dbReference type="Proteomes" id="UP000738826">
    <property type="component" value="Unassembled WGS sequence"/>
</dbReference>
<proteinExistence type="inferred from homology"/>
<feature type="region of interest" description="Disordered" evidence="15">
    <location>
        <begin position="1"/>
        <end position="24"/>
    </location>
</feature>
<dbReference type="GO" id="GO:0004519">
    <property type="term" value="F:endonuclease activity"/>
    <property type="evidence" value="ECO:0007669"/>
    <property type="project" value="InterPro"/>
</dbReference>
<dbReference type="InterPro" id="IPR030934">
    <property type="entry name" value="Intein_C"/>
</dbReference>
<dbReference type="SMART" id="SM00305">
    <property type="entry name" value="HintC"/>
    <property type="match status" value="1"/>
</dbReference>
<dbReference type="GO" id="GO:0009330">
    <property type="term" value="C:DNA topoisomerase type II (double strand cut, ATP-hydrolyzing) complex"/>
    <property type="evidence" value="ECO:0007669"/>
    <property type="project" value="TreeGrafter"/>
</dbReference>
<dbReference type="Gene3D" id="3.30.1360.40">
    <property type="match status" value="1"/>
</dbReference>
<evidence type="ECO:0000256" key="5">
    <source>
        <dbReference type="ARBA" id="ARBA00022490"/>
    </source>
</evidence>
<keyword evidence="9" id="KW-0651">Protein splicing</keyword>
<dbReference type="Pfam" id="PF03989">
    <property type="entry name" value="DNA_gyraseA_C"/>
    <property type="match status" value="6"/>
</dbReference>
<comment type="similarity">
    <text evidence="3">Belongs to the type II topoisomerase GyrA/ParC subunit family.</text>
</comment>
<dbReference type="InterPro" id="IPR004042">
    <property type="entry name" value="Intein_endonuc_central"/>
</dbReference>
<dbReference type="InterPro" id="IPR003586">
    <property type="entry name" value="Hint_dom_C"/>
</dbReference>
<organism evidence="18 19">
    <name type="scientific">Candidatus Altarchaeum hamiconexum</name>
    <dbReference type="NCBI Taxonomy" id="1803513"/>
    <lineage>
        <taxon>Archaea</taxon>
        <taxon>Candidatus Altarchaeota</taxon>
        <taxon>Candidatus Altiarchaeia</taxon>
        <taxon>Candidatus Altarchaeales</taxon>
        <taxon>Candidatus Altarchaeaceae</taxon>
        <taxon>Candidatus Altarchaeum</taxon>
    </lineage>
</organism>
<dbReference type="Pfam" id="PF00521">
    <property type="entry name" value="DNA_topoisoIV"/>
    <property type="match status" value="2"/>
</dbReference>
<dbReference type="PROSITE" id="PS50819">
    <property type="entry name" value="INTEIN_ENDONUCLEASE"/>
    <property type="match status" value="1"/>
</dbReference>
<dbReference type="CDD" id="cd00187">
    <property type="entry name" value="TOP4c"/>
    <property type="match status" value="1"/>
</dbReference>
<feature type="domain" description="DOD-type homing endonuclease" evidence="16">
    <location>
        <begin position="282"/>
        <end position="426"/>
    </location>
</feature>
<keyword evidence="8" id="KW-0067">ATP-binding</keyword>
<evidence type="ECO:0000256" key="4">
    <source>
        <dbReference type="ARBA" id="ARBA00012895"/>
    </source>
</evidence>
<name>A0A8J7YYQ3_9ARCH</name>
<reference evidence="18" key="1">
    <citation type="submission" date="2019-11" db="EMBL/GenBank/DDBJ databases">
        <title>Lipid analysis of CO2-rich subsurface aquifers suggests an autotrophy-based deep biosphere with lysolipids enriched in CPR bacteria.</title>
        <authorList>
            <person name="Probst A.J."/>
            <person name="Elling F.J."/>
            <person name="Castelle C.J."/>
            <person name="Zhu Q."/>
            <person name="Elvert M."/>
            <person name="Birarda G."/>
            <person name="Holman H.-Y."/>
            <person name="Lane K.R."/>
            <person name="Ladd B."/>
            <person name="Ryan M.C."/>
            <person name="Woyke T."/>
            <person name="Hinrichs K.-U."/>
            <person name="Banfield J.F."/>
        </authorList>
    </citation>
    <scope>NUCLEOTIDE SEQUENCE</scope>
    <source>
        <strain evidence="18">CG_2015-04_33_537</strain>
    </source>
</reference>
<evidence type="ECO:0000256" key="13">
    <source>
        <dbReference type="ARBA" id="ARBA00026190"/>
    </source>
</evidence>
<feature type="region of interest" description="Disordered" evidence="15">
    <location>
        <begin position="1272"/>
        <end position="1314"/>
    </location>
</feature>
<dbReference type="GO" id="GO:0003677">
    <property type="term" value="F:DNA binding"/>
    <property type="evidence" value="ECO:0007669"/>
    <property type="project" value="UniProtKB-KW"/>
</dbReference>
<dbReference type="InterPro" id="IPR002205">
    <property type="entry name" value="Topo_IIA_dom_A"/>
</dbReference>
<dbReference type="Pfam" id="PF14528">
    <property type="entry name" value="LAGLIDADG_3"/>
    <property type="match status" value="1"/>
</dbReference>
<comment type="subunit">
    <text evidence="14">Heterotetramer composed of ParC and ParE.</text>
</comment>
<protein>
    <recommendedName>
        <fullName evidence="13">DNA gyrase subunit A</fullName>
        <ecNumber evidence="4">5.6.2.2</ecNumber>
    </recommendedName>
</protein>
<dbReference type="InterPro" id="IPR003587">
    <property type="entry name" value="Hint_dom_N"/>
</dbReference>
<dbReference type="SUPFAM" id="SSF56719">
    <property type="entry name" value="Type II DNA topoisomerase"/>
    <property type="match status" value="2"/>
</dbReference>
<dbReference type="Gene3D" id="2.170.16.10">
    <property type="entry name" value="Hedgehog/Intein (Hint) domain"/>
    <property type="match status" value="2"/>
</dbReference>
<dbReference type="GO" id="GO:0003918">
    <property type="term" value="F:DNA topoisomerase type II (double strand cut, ATP-hydrolyzing) activity"/>
    <property type="evidence" value="ECO:0007669"/>
    <property type="project" value="UniProtKB-EC"/>
</dbReference>
<evidence type="ECO:0000256" key="2">
    <source>
        <dbReference type="ARBA" id="ARBA00001978"/>
    </source>
</evidence>
<evidence type="ECO:0000259" key="17">
    <source>
        <dbReference type="PROSITE" id="PS52040"/>
    </source>
</evidence>
<evidence type="ECO:0000256" key="14">
    <source>
        <dbReference type="ARBA" id="ARBA00063644"/>
    </source>
</evidence>
<dbReference type="EC" id="5.6.2.2" evidence="4"/>
<keyword evidence="12" id="KW-0413">Isomerase</keyword>
<dbReference type="SMART" id="SM00306">
    <property type="entry name" value="HintN"/>
    <property type="match status" value="1"/>
</dbReference>
<evidence type="ECO:0000313" key="19">
    <source>
        <dbReference type="Proteomes" id="UP000738826"/>
    </source>
</evidence>
<dbReference type="PROSITE" id="PS50817">
    <property type="entry name" value="INTEIN_N_TER"/>
    <property type="match status" value="1"/>
</dbReference>
<keyword evidence="11" id="KW-0238">DNA-binding</keyword>
<dbReference type="InterPro" id="IPR027434">
    <property type="entry name" value="Homing_endonucl"/>
</dbReference>
<keyword evidence="5" id="KW-0963">Cytoplasm</keyword>
<evidence type="ECO:0000256" key="11">
    <source>
        <dbReference type="ARBA" id="ARBA00023125"/>
    </source>
</evidence>
<evidence type="ECO:0000256" key="10">
    <source>
        <dbReference type="ARBA" id="ARBA00023029"/>
    </source>
</evidence>
<dbReference type="PROSITE" id="PS50818">
    <property type="entry name" value="INTEIN_C_TER"/>
    <property type="match status" value="1"/>
</dbReference>
<dbReference type="Gene3D" id="3.90.199.10">
    <property type="entry name" value="Topoisomerase II, domain 5"/>
    <property type="match status" value="2"/>
</dbReference>
<dbReference type="EMBL" id="JAACQH010000055">
    <property type="protein sequence ID" value="NCS91388.1"/>
    <property type="molecule type" value="Genomic_DNA"/>
</dbReference>
<dbReference type="PANTHER" id="PTHR43493:SF5">
    <property type="entry name" value="DNA GYRASE SUBUNIT A, CHLOROPLASTIC_MITOCHONDRIAL"/>
    <property type="match status" value="1"/>
</dbReference>
<dbReference type="Gene3D" id="1.10.268.10">
    <property type="entry name" value="Topoisomerase, domain 3"/>
    <property type="match status" value="1"/>
</dbReference>
<evidence type="ECO:0000256" key="3">
    <source>
        <dbReference type="ARBA" id="ARBA00008263"/>
    </source>
</evidence>
<dbReference type="InterPro" id="IPR004860">
    <property type="entry name" value="LAGLIDADG_dom"/>
</dbReference>
<feature type="domain" description="Topo IIA-type catalytic" evidence="17">
    <location>
        <begin position="54"/>
        <end position="951"/>
    </location>
</feature>
<evidence type="ECO:0000256" key="1">
    <source>
        <dbReference type="ARBA" id="ARBA00000185"/>
    </source>
</evidence>
<evidence type="ECO:0000256" key="7">
    <source>
        <dbReference type="ARBA" id="ARBA00022813"/>
    </source>
</evidence>
<dbReference type="SUPFAM" id="SSF55608">
    <property type="entry name" value="Homing endonucleases"/>
    <property type="match status" value="2"/>
</dbReference>
<dbReference type="InterPro" id="IPR050220">
    <property type="entry name" value="Type_II_DNA_Topoisomerases"/>
</dbReference>
<dbReference type="FunFam" id="3.30.1360.40:FF:000002">
    <property type="entry name" value="DNA gyrase subunit A"/>
    <property type="match status" value="1"/>
</dbReference>
<feature type="compositionally biased region" description="Basic and acidic residues" evidence="15">
    <location>
        <begin position="1301"/>
        <end position="1314"/>
    </location>
</feature>
<comment type="catalytic activity">
    <reaction evidence="1">
        <text>ATP-dependent breakage, passage and rejoining of double-stranded DNA.</text>
        <dbReference type="EC" id="5.6.2.2"/>
    </reaction>
</comment>
<accession>A0A8J7YYQ3</accession>
<dbReference type="InterPro" id="IPR013758">
    <property type="entry name" value="Topo_IIA_A/C_ab"/>
</dbReference>
<evidence type="ECO:0000259" key="16">
    <source>
        <dbReference type="PROSITE" id="PS50819"/>
    </source>
</evidence>
<dbReference type="InterPro" id="IPR013760">
    <property type="entry name" value="Topo_IIA-like_dom_sf"/>
</dbReference>
<keyword evidence="6" id="KW-0547">Nucleotide-binding</keyword>
<evidence type="ECO:0000313" key="18">
    <source>
        <dbReference type="EMBL" id="NCS91388.1"/>
    </source>
</evidence>
<comment type="function">
    <text evidence="2">A type II topoisomerase that negatively supercoils closed circular double-stranded (ds) DNA in an ATP-dependent manner to modulate DNA topology and maintain chromosomes in an underwound state. Negative supercoiling favors strand separation, and DNA replication, transcription, recombination and repair, all of which involve strand separation. Also able to catalyze the interconversion of other topological isomers of dsDNA rings, including catenanes and knotted rings. Type II topoisomerases break and join 2 DNA strands simultaneously in an ATP-dependent manner.</text>
</comment>
<dbReference type="Gene3D" id="3.10.28.10">
    <property type="entry name" value="Homing endonucleases"/>
    <property type="match status" value="1"/>
</dbReference>
<evidence type="ECO:0000256" key="8">
    <source>
        <dbReference type="ARBA" id="ARBA00022840"/>
    </source>
</evidence>
<dbReference type="InterPro" id="IPR036844">
    <property type="entry name" value="Hint_dom_sf"/>
</dbReference>
<dbReference type="Gene3D" id="2.120.10.90">
    <property type="entry name" value="DNA gyrase/topoisomerase IV, subunit A, C-terminal"/>
    <property type="match status" value="1"/>
</dbReference>
<keyword evidence="7" id="KW-0068">Autocatalytic cleavage</keyword>